<evidence type="ECO:0000313" key="2">
    <source>
        <dbReference type="EMBL" id="KAK6340689.1"/>
    </source>
</evidence>
<dbReference type="AlphaFoldDB" id="A0AAV9UEK9"/>
<sequence length="208" mass="21941">MKSIATLLIYTSTIISLCVSHPLLEERVAGPCTTTCTYAFDALNSCTDPDASCICAADSTWTRDLANCIYCYSTFNMSMVEDLGKYEKLCDSTGADTCAMECAIVRRGMLAAGSGDQFNPYFACDWDLNWDSDMATCLDCLEPADPETYQNWQSMAGICGANGGGNGGNSNGGSGGGGDSSSATLGLSTAKKDYLISLVGCILLLFLL</sequence>
<proteinExistence type="predicted"/>
<dbReference type="EMBL" id="JAVHNQ010000008">
    <property type="protein sequence ID" value="KAK6340689.1"/>
    <property type="molecule type" value="Genomic_DNA"/>
</dbReference>
<feature type="signal peptide" evidence="1">
    <location>
        <begin position="1"/>
        <end position="20"/>
    </location>
</feature>
<keyword evidence="1" id="KW-0732">Signal</keyword>
<gene>
    <name evidence="2" type="ORF">TWF696_009012</name>
</gene>
<evidence type="ECO:0000256" key="1">
    <source>
        <dbReference type="SAM" id="SignalP"/>
    </source>
</evidence>
<comment type="caution">
    <text evidence="2">The sequence shown here is derived from an EMBL/GenBank/DDBJ whole genome shotgun (WGS) entry which is preliminary data.</text>
</comment>
<reference evidence="2 3" key="1">
    <citation type="submission" date="2019-10" db="EMBL/GenBank/DDBJ databases">
        <authorList>
            <person name="Palmer J.M."/>
        </authorList>
    </citation>
    <scope>NUCLEOTIDE SEQUENCE [LARGE SCALE GENOMIC DNA]</scope>
    <source>
        <strain evidence="2 3">TWF696</strain>
    </source>
</reference>
<accession>A0AAV9UEK9</accession>
<dbReference type="Proteomes" id="UP001375240">
    <property type="component" value="Unassembled WGS sequence"/>
</dbReference>
<keyword evidence="3" id="KW-1185">Reference proteome</keyword>
<protein>
    <submittedName>
        <fullName evidence="2">Uncharacterized protein</fullName>
    </submittedName>
</protein>
<feature type="chain" id="PRO_5043497090" evidence="1">
    <location>
        <begin position="21"/>
        <end position="208"/>
    </location>
</feature>
<evidence type="ECO:0000313" key="3">
    <source>
        <dbReference type="Proteomes" id="UP001375240"/>
    </source>
</evidence>
<name>A0AAV9UEK9_9PEZI</name>
<organism evidence="2 3">
    <name type="scientific">Orbilia brochopaga</name>
    <dbReference type="NCBI Taxonomy" id="3140254"/>
    <lineage>
        <taxon>Eukaryota</taxon>
        <taxon>Fungi</taxon>
        <taxon>Dikarya</taxon>
        <taxon>Ascomycota</taxon>
        <taxon>Pezizomycotina</taxon>
        <taxon>Orbiliomycetes</taxon>
        <taxon>Orbiliales</taxon>
        <taxon>Orbiliaceae</taxon>
        <taxon>Orbilia</taxon>
    </lineage>
</organism>